<accession>A0A4D6BKP7</accession>
<dbReference type="Gene3D" id="3.30.930.10">
    <property type="entry name" value="Bira Bifunctional Protein, Domain 2"/>
    <property type="match status" value="1"/>
</dbReference>
<feature type="binding site" evidence="6">
    <location>
        <position position="124"/>
    </location>
    <ligand>
        <name>L-histidine</name>
        <dbReference type="ChEBI" id="CHEBI:57595"/>
    </ligand>
</feature>
<sequence>MRSTRGMHDILPDEIEYWQYIYNVAINILGTANYREIRTPIMENTSLFRRSIGKDTDIVNKEMYSFTDQGERELTLRPEGTASIARAVMEHKLAYDTQIQKLWYLGPMFRYERPQYGRQRQFHQLGLEYFGSDNPLVDAEIIYLAEYFLKHVSCQDYRIEINSIGTVKDRMQYKVKLQEFLLPYTDDLDIESRMRLNVNPIRILDTKSQRTQAILTEAPKLIDYLDTRELTHFEMVKEYLEVLGVKTIINPHLVRGLDYYNSTAFEIKTDKLGTQDTICGGGRYDGLIKEIGGDHTPAIGWAIGVERLLLLIKENIKLQQTPLCFYIVTEGYEAKKYALAIVQKIQEAELKFELDISDSTFQKQIKKGNRKGAMICIIIGQDEVERNMITLKWLKEYKQITYYLKDFENDLIDIKERYKSNLRL</sequence>
<dbReference type="GO" id="GO:0005737">
    <property type="term" value="C:cytoplasm"/>
    <property type="evidence" value="ECO:0007669"/>
    <property type="project" value="InterPro"/>
</dbReference>
<organism evidence="8">
    <name type="scientific">Balbiania investiens</name>
    <dbReference type="NCBI Taxonomy" id="111861"/>
    <lineage>
        <taxon>Eukaryota</taxon>
        <taxon>Rhodophyta</taxon>
        <taxon>Florideophyceae</taxon>
        <taxon>Nemaliophycidae</taxon>
        <taxon>Balbianiales</taxon>
        <taxon>Balbianiaceae</taxon>
        <taxon>Balbiania</taxon>
    </lineage>
</organism>
<dbReference type="InterPro" id="IPR004516">
    <property type="entry name" value="HisRS/HisZ"/>
</dbReference>
<evidence type="ECO:0000256" key="2">
    <source>
        <dbReference type="ARBA" id="ARBA00012815"/>
    </source>
</evidence>
<feature type="domain" description="Aminoacyl-transfer RNA synthetases class-II family profile" evidence="7">
    <location>
        <begin position="1"/>
        <end position="322"/>
    </location>
</feature>
<dbReference type="EC" id="6.1.1.21" evidence="2"/>
<name>A0A4D6BKP7_9FLOR</name>
<dbReference type="HAMAP" id="MF_00127">
    <property type="entry name" value="His_tRNA_synth"/>
    <property type="match status" value="1"/>
</dbReference>
<keyword evidence="3" id="KW-0547">Nucleotide-binding</keyword>
<dbReference type="CDD" id="cd00773">
    <property type="entry name" value="HisRS-like_core"/>
    <property type="match status" value="1"/>
</dbReference>
<dbReference type="PROSITE" id="PS50862">
    <property type="entry name" value="AA_TRNA_LIGASE_II"/>
    <property type="match status" value="1"/>
</dbReference>
<dbReference type="GO" id="GO:0006427">
    <property type="term" value="P:histidyl-tRNA aminoacylation"/>
    <property type="evidence" value="ECO:0007669"/>
    <property type="project" value="InterPro"/>
</dbReference>
<dbReference type="InterPro" id="IPR041715">
    <property type="entry name" value="HisRS-like_core"/>
</dbReference>
<geneLocation type="plastid" evidence="8"/>
<dbReference type="InterPro" id="IPR036621">
    <property type="entry name" value="Anticodon-bd_dom_sf"/>
</dbReference>
<dbReference type="PANTHER" id="PTHR43707">
    <property type="entry name" value="HISTIDYL-TRNA SYNTHETASE"/>
    <property type="match status" value="1"/>
</dbReference>
<dbReference type="PIRSF" id="PIRSF001549">
    <property type="entry name" value="His-tRNA_synth"/>
    <property type="match status" value="1"/>
</dbReference>
<keyword evidence="8" id="KW-0934">Plastid</keyword>
<evidence type="ECO:0000256" key="5">
    <source>
        <dbReference type="ARBA" id="ARBA00047639"/>
    </source>
</evidence>
<dbReference type="AlphaFoldDB" id="A0A4D6BKP7"/>
<evidence type="ECO:0000256" key="3">
    <source>
        <dbReference type="ARBA" id="ARBA00022741"/>
    </source>
</evidence>
<dbReference type="Pfam" id="PF13393">
    <property type="entry name" value="tRNA-synt_His"/>
    <property type="match status" value="1"/>
</dbReference>
<dbReference type="InterPro" id="IPR006195">
    <property type="entry name" value="aa-tRNA-synth_II"/>
</dbReference>
<feature type="binding site" evidence="6">
    <location>
        <begin position="259"/>
        <end position="260"/>
    </location>
    <ligand>
        <name>L-histidine</name>
        <dbReference type="ChEBI" id="CHEBI:57595"/>
    </ligand>
</feature>
<proteinExistence type="inferred from homology"/>
<evidence type="ECO:0000313" key="8">
    <source>
        <dbReference type="EMBL" id="QBX88566.1"/>
    </source>
</evidence>
<comment type="catalytic activity">
    <reaction evidence="5">
        <text>tRNA(His) + L-histidine + ATP = L-histidyl-tRNA(His) + AMP + diphosphate + H(+)</text>
        <dbReference type="Rhea" id="RHEA:17313"/>
        <dbReference type="Rhea" id="RHEA-COMP:9665"/>
        <dbReference type="Rhea" id="RHEA-COMP:9689"/>
        <dbReference type="ChEBI" id="CHEBI:15378"/>
        <dbReference type="ChEBI" id="CHEBI:30616"/>
        <dbReference type="ChEBI" id="CHEBI:33019"/>
        <dbReference type="ChEBI" id="CHEBI:57595"/>
        <dbReference type="ChEBI" id="CHEBI:78442"/>
        <dbReference type="ChEBI" id="CHEBI:78527"/>
        <dbReference type="ChEBI" id="CHEBI:456215"/>
        <dbReference type="EC" id="6.1.1.21"/>
    </reaction>
</comment>
<dbReference type="GeneID" id="40138710"/>
<dbReference type="InterPro" id="IPR045864">
    <property type="entry name" value="aa-tRNA-synth_II/BPL/LPL"/>
</dbReference>
<evidence type="ECO:0000259" key="7">
    <source>
        <dbReference type="PROSITE" id="PS50862"/>
    </source>
</evidence>
<feature type="binding site" evidence="6">
    <location>
        <begin position="79"/>
        <end position="81"/>
    </location>
    <ligand>
        <name>L-histidine</name>
        <dbReference type="ChEBI" id="CHEBI:57595"/>
    </ligand>
</feature>
<dbReference type="GO" id="GO:0005524">
    <property type="term" value="F:ATP binding"/>
    <property type="evidence" value="ECO:0007669"/>
    <property type="project" value="InterPro"/>
</dbReference>
<dbReference type="InterPro" id="IPR015807">
    <property type="entry name" value="His-tRNA-ligase"/>
</dbReference>
<reference evidence="8" key="1">
    <citation type="journal article" date="2019" name="Phycologia">
        <title>Chloroplast and mitochondrial genomes of Balbiania investiens (Balbianiales, Nemaliophycidae).</title>
        <authorList>
            <person name="Evans J.R."/>
            <person name="StAmour N."/>
            <person name="Verbruggen H."/>
            <person name="Salomaki E.D."/>
            <person name="Vis M.L."/>
        </authorList>
    </citation>
    <scope>NUCLEOTIDE SEQUENCE</scope>
</reference>
<evidence type="ECO:0000256" key="6">
    <source>
        <dbReference type="PIRSR" id="PIRSR001549-1"/>
    </source>
</evidence>
<evidence type="ECO:0000256" key="1">
    <source>
        <dbReference type="ARBA" id="ARBA00008226"/>
    </source>
</evidence>
<feature type="binding site" evidence="6">
    <location>
        <position position="128"/>
    </location>
    <ligand>
        <name>L-histidine</name>
        <dbReference type="ChEBI" id="CHEBI:57595"/>
    </ligand>
</feature>
<dbReference type="Pfam" id="PF03129">
    <property type="entry name" value="HGTP_anticodon"/>
    <property type="match status" value="1"/>
</dbReference>
<dbReference type="InterPro" id="IPR004154">
    <property type="entry name" value="Anticodon-bd"/>
</dbReference>
<gene>
    <name evidence="8" type="primary">syh</name>
</gene>
<feature type="binding site" evidence="6">
    <location>
        <position position="255"/>
    </location>
    <ligand>
        <name>L-histidine</name>
        <dbReference type="ChEBI" id="CHEBI:57595"/>
    </ligand>
</feature>
<dbReference type="SUPFAM" id="SSF52954">
    <property type="entry name" value="Class II aaRS ABD-related"/>
    <property type="match status" value="1"/>
</dbReference>
<feature type="binding site" evidence="6">
    <location>
        <position position="110"/>
    </location>
    <ligand>
        <name>L-histidine</name>
        <dbReference type="ChEBI" id="CHEBI:57595"/>
    </ligand>
</feature>
<dbReference type="Gene3D" id="3.40.50.800">
    <property type="entry name" value="Anticodon-binding domain"/>
    <property type="match status" value="1"/>
</dbReference>
<dbReference type="GO" id="GO:0004821">
    <property type="term" value="F:histidine-tRNA ligase activity"/>
    <property type="evidence" value="ECO:0007669"/>
    <property type="project" value="UniProtKB-EC"/>
</dbReference>
<evidence type="ECO:0000256" key="4">
    <source>
        <dbReference type="ARBA" id="ARBA00030619"/>
    </source>
</evidence>
<keyword evidence="8" id="KW-0436">Ligase</keyword>
<dbReference type="RefSeq" id="YP_009628783.1">
    <property type="nucleotide sequence ID" value="NC_042171.1"/>
</dbReference>
<dbReference type="EMBL" id="MH026108">
    <property type="protein sequence ID" value="QBX88566.1"/>
    <property type="molecule type" value="Genomic_DNA"/>
</dbReference>
<comment type="similarity">
    <text evidence="1">Belongs to the class-II aminoacyl-tRNA synthetase family.</text>
</comment>
<dbReference type="SUPFAM" id="SSF55681">
    <property type="entry name" value="Class II aaRS and biotin synthetases"/>
    <property type="match status" value="1"/>
</dbReference>
<dbReference type="NCBIfam" id="TIGR00442">
    <property type="entry name" value="hisS"/>
    <property type="match status" value="1"/>
</dbReference>
<protein>
    <recommendedName>
        <fullName evidence="2">histidine--tRNA ligase</fullName>
        <ecNumber evidence="2">6.1.1.21</ecNumber>
    </recommendedName>
    <alternativeName>
        <fullName evidence="4">Histidyl-tRNA synthetase</fullName>
    </alternativeName>
</protein>
<dbReference type="PANTHER" id="PTHR43707:SF1">
    <property type="entry name" value="HISTIDINE--TRNA LIGASE, MITOCHONDRIAL-RELATED"/>
    <property type="match status" value="1"/>
</dbReference>